<dbReference type="PANTHER" id="PTHR48090:SF1">
    <property type="entry name" value="PROPHAGE BACTOPRENOL GLUCOSYL TRANSFERASE HOMOLOG"/>
    <property type="match status" value="1"/>
</dbReference>
<comment type="subcellular location">
    <subcellularLocation>
        <location evidence="1">Cell membrane</location>
        <topology evidence="1">Multi-pass membrane protein</topology>
    </subcellularLocation>
</comment>
<dbReference type="Proteomes" id="UP001050975">
    <property type="component" value="Unassembled WGS sequence"/>
</dbReference>
<keyword evidence="5 10" id="KW-0812">Transmembrane</keyword>
<dbReference type="RefSeq" id="WP_226573763.1">
    <property type="nucleotide sequence ID" value="NZ_BLAY01000003.1"/>
</dbReference>
<dbReference type="EMBL" id="BLAY01000003">
    <property type="protein sequence ID" value="GET35668.1"/>
    <property type="molecule type" value="Genomic_DNA"/>
</dbReference>
<dbReference type="Pfam" id="PF00535">
    <property type="entry name" value="Glycos_transf_2"/>
    <property type="match status" value="1"/>
</dbReference>
<comment type="caution">
    <text evidence="12">The sequence shown here is derived from an EMBL/GenBank/DDBJ whole genome shotgun (WGS) entry which is preliminary data.</text>
</comment>
<organism evidence="12 13">
    <name type="scientific">Microseira wollei NIES-4236</name>
    <dbReference type="NCBI Taxonomy" id="2530354"/>
    <lineage>
        <taxon>Bacteria</taxon>
        <taxon>Bacillati</taxon>
        <taxon>Cyanobacteriota</taxon>
        <taxon>Cyanophyceae</taxon>
        <taxon>Oscillatoriophycideae</taxon>
        <taxon>Aerosakkonematales</taxon>
        <taxon>Aerosakkonemataceae</taxon>
        <taxon>Microseira</taxon>
    </lineage>
</organism>
<keyword evidence="3" id="KW-0328">Glycosyltransferase</keyword>
<reference evidence="12" key="1">
    <citation type="submission" date="2019-10" db="EMBL/GenBank/DDBJ databases">
        <title>Draft genome sequece of Microseira wollei NIES-4236.</title>
        <authorList>
            <person name="Yamaguchi H."/>
            <person name="Suzuki S."/>
            <person name="Kawachi M."/>
        </authorList>
    </citation>
    <scope>NUCLEOTIDE SEQUENCE</scope>
    <source>
        <strain evidence="12">NIES-4236</strain>
    </source>
</reference>
<dbReference type="InterPro" id="IPR050256">
    <property type="entry name" value="Glycosyltransferase_2"/>
</dbReference>
<accession>A0AAV3X312</accession>
<evidence type="ECO:0000256" key="4">
    <source>
        <dbReference type="ARBA" id="ARBA00022679"/>
    </source>
</evidence>
<comment type="similarity">
    <text evidence="8">Belongs to the glycosyltransferase 2 family. GtrB subfamily.</text>
</comment>
<evidence type="ECO:0000256" key="7">
    <source>
        <dbReference type="ARBA" id="ARBA00023136"/>
    </source>
</evidence>
<keyword evidence="2" id="KW-1003">Cell membrane</keyword>
<feature type="transmembrane region" description="Helical" evidence="10">
    <location>
        <begin position="226"/>
        <end position="246"/>
    </location>
</feature>
<gene>
    <name evidence="12" type="ORF">MiSe_04100</name>
</gene>
<dbReference type="CDD" id="cd04187">
    <property type="entry name" value="DPM1_like_bac"/>
    <property type="match status" value="1"/>
</dbReference>
<keyword evidence="6 10" id="KW-1133">Transmembrane helix</keyword>
<evidence type="ECO:0000313" key="13">
    <source>
        <dbReference type="Proteomes" id="UP001050975"/>
    </source>
</evidence>
<evidence type="ECO:0000256" key="3">
    <source>
        <dbReference type="ARBA" id="ARBA00022676"/>
    </source>
</evidence>
<dbReference type="Gene3D" id="3.90.550.10">
    <property type="entry name" value="Spore Coat Polysaccharide Biosynthesis Protein SpsA, Chain A"/>
    <property type="match status" value="1"/>
</dbReference>
<evidence type="ECO:0000256" key="8">
    <source>
        <dbReference type="ARBA" id="ARBA00038152"/>
    </source>
</evidence>
<name>A0AAV3X312_9CYAN</name>
<dbReference type="PANTHER" id="PTHR48090">
    <property type="entry name" value="UNDECAPRENYL-PHOSPHATE 4-DEOXY-4-FORMAMIDO-L-ARABINOSE TRANSFERASE-RELATED"/>
    <property type="match status" value="1"/>
</dbReference>
<feature type="transmembrane region" description="Helical" evidence="10">
    <location>
        <begin position="266"/>
        <end position="291"/>
    </location>
</feature>
<evidence type="ECO:0000256" key="10">
    <source>
        <dbReference type="SAM" id="Phobius"/>
    </source>
</evidence>
<dbReference type="InterPro" id="IPR001173">
    <property type="entry name" value="Glyco_trans_2-like"/>
</dbReference>
<keyword evidence="4 12" id="KW-0808">Transferase</keyword>
<protein>
    <submittedName>
        <fullName evidence="12">Glycosyl transferase, group 2 family protein</fullName>
    </submittedName>
</protein>
<dbReference type="SUPFAM" id="SSF53448">
    <property type="entry name" value="Nucleotide-diphospho-sugar transferases"/>
    <property type="match status" value="1"/>
</dbReference>
<feature type="domain" description="Glycosyltransferase 2-like" evidence="11">
    <location>
        <begin position="3"/>
        <end position="162"/>
    </location>
</feature>
<dbReference type="GO" id="GO:0005886">
    <property type="term" value="C:plasma membrane"/>
    <property type="evidence" value="ECO:0007669"/>
    <property type="project" value="UniProtKB-SubCell"/>
</dbReference>
<proteinExistence type="inferred from homology"/>
<dbReference type="AlphaFoldDB" id="A0AAV3X312"/>
<dbReference type="GO" id="GO:0016757">
    <property type="term" value="F:glycosyltransferase activity"/>
    <property type="evidence" value="ECO:0007669"/>
    <property type="project" value="UniProtKB-KW"/>
</dbReference>
<dbReference type="InterPro" id="IPR029044">
    <property type="entry name" value="Nucleotide-diphossugar_trans"/>
</dbReference>
<keyword evidence="13" id="KW-1185">Reference proteome</keyword>
<feature type="region of interest" description="Disordered" evidence="9">
    <location>
        <begin position="315"/>
        <end position="336"/>
    </location>
</feature>
<evidence type="ECO:0000259" key="11">
    <source>
        <dbReference type="Pfam" id="PF00535"/>
    </source>
</evidence>
<keyword evidence="7 10" id="KW-0472">Membrane</keyword>
<evidence type="ECO:0000256" key="6">
    <source>
        <dbReference type="ARBA" id="ARBA00022989"/>
    </source>
</evidence>
<evidence type="ECO:0000256" key="1">
    <source>
        <dbReference type="ARBA" id="ARBA00004651"/>
    </source>
</evidence>
<evidence type="ECO:0000256" key="2">
    <source>
        <dbReference type="ARBA" id="ARBA00022475"/>
    </source>
</evidence>
<evidence type="ECO:0000313" key="12">
    <source>
        <dbReference type="EMBL" id="GET35668.1"/>
    </source>
</evidence>
<evidence type="ECO:0000256" key="5">
    <source>
        <dbReference type="ARBA" id="ARBA00022692"/>
    </source>
</evidence>
<evidence type="ECO:0000256" key="9">
    <source>
        <dbReference type="SAM" id="MobiDB-lite"/>
    </source>
</evidence>
<sequence length="336" mass="38777">MLSIVIPVFNEEENLPKLYERLVAASPTWDAPFEVILVDDGSTDRTLSLLRELHQKDSRFKFISFSRNFGHQTAVSAGLRYVSGDVVAVMDADLQDPPEELHRFLDKWRQGYQVVYGVRTKRKENIFKRAGYYFFYRLLAWCSSIDIPLDSGDFCVMDRTIVDYLNAMPERNRFVRGLRSWIGYRQIGIPYERDRRLAGDVKYTFRKLLRLAFDGIINFSYRPLQLTGAFGLIVCFLSFAGIVFYLVHRILDRKIFGLAPQDVPGFTTLILAILFIGGVQLFTLGVFGEYLGRIFDEVKQRPLYIVKDQEGFEDPNGLNNTKTNKTKLPGDTPRIY</sequence>
<dbReference type="FunFam" id="3.90.550.10:FF:000079">
    <property type="entry name" value="Probable glycosyl transferase"/>
    <property type="match status" value="1"/>
</dbReference>